<comment type="function">
    <text evidence="6">Utilization of purines as secondary nitrogen sources, when primary sources are limiting.</text>
</comment>
<reference evidence="9 10" key="1">
    <citation type="journal article" date="2018" name="Nat. Ecol. Evol.">
        <title>Pezizomycetes genomes reveal the molecular basis of ectomycorrhizal truffle lifestyle.</title>
        <authorList>
            <person name="Murat C."/>
            <person name="Payen T."/>
            <person name="Noel B."/>
            <person name="Kuo A."/>
            <person name="Morin E."/>
            <person name="Chen J."/>
            <person name="Kohler A."/>
            <person name="Krizsan K."/>
            <person name="Balestrini R."/>
            <person name="Da Silva C."/>
            <person name="Montanini B."/>
            <person name="Hainaut M."/>
            <person name="Levati E."/>
            <person name="Barry K.W."/>
            <person name="Belfiori B."/>
            <person name="Cichocki N."/>
            <person name="Clum A."/>
            <person name="Dockter R.B."/>
            <person name="Fauchery L."/>
            <person name="Guy J."/>
            <person name="Iotti M."/>
            <person name="Le Tacon F."/>
            <person name="Lindquist E.A."/>
            <person name="Lipzen A."/>
            <person name="Malagnac F."/>
            <person name="Mello A."/>
            <person name="Molinier V."/>
            <person name="Miyauchi S."/>
            <person name="Poulain J."/>
            <person name="Riccioni C."/>
            <person name="Rubini A."/>
            <person name="Sitrit Y."/>
            <person name="Splivallo R."/>
            <person name="Traeger S."/>
            <person name="Wang M."/>
            <person name="Zifcakova L."/>
            <person name="Wipf D."/>
            <person name="Zambonelli A."/>
            <person name="Paolocci F."/>
            <person name="Nowrousian M."/>
            <person name="Ottonello S."/>
            <person name="Baldrian P."/>
            <person name="Spatafora J.W."/>
            <person name="Henrissat B."/>
            <person name="Nagy L.G."/>
            <person name="Aury J.M."/>
            <person name="Wincker P."/>
            <person name="Grigoriev I.V."/>
            <person name="Bonfante P."/>
            <person name="Martin F.M."/>
        </authorList>
    </citation>
    <scope>NUCLEOTIDE SEQUENCE [LARGE SCALE GENOMIC DNA]</scope>
    <source>
        <strain evidence="9 10">ATCC MYA-4762</strain>
    </source>
</reference>
<name>A0A3N4LP44_9PEZI</name>
<organism evidence="9 10">
    <name type="scientific">Terfezia boudieri ATCC MYA-4762</name>
    <dbReference type="NCBI Taxonomy" id="1051890"/>
    <lineage>
        <taxon>Eukaryota</taxon>
        <taxon>Fungi</taxon>
        <taxon>Dikarya</taxon>
        <taxon>Ascomycota</taxon>
        <taxon>Pezizomycotina</taxon>
        <taxon>Pezizomycetes</taxon>
        <taxon>Pezizales</taxon>
        <taxon>Pezizaceae</taxon>
        <taxon>Terfezia</taxon>
    </lineage>
</organism>
<dbReference type="Pfam" id="PF03561">
    <property type="entry name" value="Allantoicase"/>
    <property type="match status" value="2"/>
</dbReference>
<dbReference type="GO" id="GO:0000256">
    <property type="term" value="P:allantoin catabolic process"/>
    <property type="evidence" value="ECO:0007669"/>
    <property type="project" value="InterPro"/>
</dbReference>
<evidence type="ECO:0000256" key="2">
    <source>
        <dbReference type="ARBA" id="ARBA00009242"/>
    </source>
</evidence>
<dbReference type="HAMAP" id="MF_00813">
    <property type="entry name" value="Allantoicase"/>
    <property type="match status" value="1"/>
</dbReference>
<dbReference type="PIRSF" id="PIRSF016516">
    <property type="entry name" value="Allantoicase"/>
    <property type="match status" value="1"/>
</dbReference>
<feature type="domain" description="Allantoicase" evidence="8">
    <location>
        <begin position="28"/>
        <end position="181"/>
    </location>
</feature>
<dbReference type="InterPro" id="IPR005164">
    <property type="entry name" value="Allantoicase"/>
</dbReference>
<evidence type="ECO:0000313" key="9">
    <source>
        <dbReference type="EMBL" id="RPB23299.1"/>
    </source>
</evidence>
<dbReference type="AlphaFoldDB" id="A0A3N4LP44"/>
<evidence type="ECO:0000256" key="4">
    <source>
        <dbReference type="ARBA" id="ARBA00022631"/>
    </source>
</evidence>
<dbReference type="OrthoDB" id="10266039at2759"/>
<dbReference type="InterPro" id="IPR015908">
    <property type="entry name" value="Allantoicase_dom"/>
</dbReference>
<evidence type="ECO:0000256" key="1">
    <source>
        <dbReference type="ARBA" id="ARBA00001314"/>
    </source>
</evidence>
<comment type="pathway">
    <text evidence="7">Nitrogen metabolism; (S)-allantoin degradation; (S)-ureidoglycolate from allantoate (aminidohydrolase route): step 1/1.</text>
</comment>
<dbReference type="GO" id="GO:0004037">
    <property type="term" value="F:allantoicase activity"/>
    <property type="evidence" value="ECO:0007669"/>
    <property type="project" value="UniProtKB-EC"/>
</dbReference>
<dbReference type="PANTHER" id="PTHR12045:SF3">
    <property type="entry name" value="INACTIVE ALLANTOICASE-RELATED"/>
    <property type="match status" value="1"/>
</dbReference>
<dbReference type="InterPro" id="IPR008979">
    <property type="entry name" value="Galactose-bd-like_sf"/>
</dbReference>
<dbReference type="NCBIfam" id="TIGR02961">
    <property type="entry name" value="allantoicase"/>
    <property type="match status" value="1"/>
</dbReference>
<dbReference type="FunFam" id="2.60.120.260:FF:000078">
    <property type="entry name" value="DAL2p Allantoicase"/>
    <property type="match status" value="1"/>
</dbReference>
<sequence length="350" mass="38021">MAVKRVDPDTFKAEYGSKCTDLASAILGGTIHSFSDQYFADASNLLTPTPPVHKPGVYVHTGAWYDGWETRRHNPEPRDWVIIKLGVSSGRLIAFEADTAFFNGNHAPAVTVEGAAVAPSEGISEDGSNVSWDLLLPMQESGPSQRHIWISDKPTEKSYTHLKLSQYPDGGIARFRAYGTVVPVFPEDLDAIVDLAHVASGGLVTSYSDAHYGHASNLLLPGRGKDMGDGWETKRSREPGHVDWVIVRLGAPGTIEEIVVDTAHFRGNFPREVRVEGVDWRGKEGNPGHEGSAGWKELVGGEPCRAHHEHAFPSTKLMGTGGGQVYSHVKMTIVPDGGVKRLRVFGKRVA</sequence>
<dbReference type="GO" id="GO:0006144">
    <property type="term" value="P:purine nucleobase metabolic process"/>
    <property type="evidence" value="ECO:0007669"/>
    <property type="project" value="UniProtKB-KW"/>
</dbReference>
<dbReference type="STRING" id="1051890.A0A3N4LP44"/>
<dbReference type="FunFam" id="2.60.120.260:FF:000059">
    <property type="entry name" value="Probable allantoicase"/>
    <property type="match status" value="1"/>
</dbReference>
<feature type="domain" description="Allantoicase" evidence="8">
    <location>
        <begin position="201"/>
        <end position="348"/>
    </location>
</feature>
<gene>
    <name evidence="9" type="ORF">L211DRAFT_849921</name>
</gene>
<evidence type="ECO:0000313" key="10">
    <source>
        <dbReference type="Proteomes" id="UP000267821"/>
    </source>
</evidence>
<dbReference type="PANTHER" id="PTHR12045">
    <property type="entry name" value="ALLANTOICASE"/>
    <property type="match status" value="1"/>
</dbReference>
<accession>A0A3N4LP44</accession>
<comment type="catalytic activity">
    <reaction evidence="1">
        <text>allantoate + H2O = (S)-ureidoglycolate + urea</text>
        <dbReference type="Rhea" id="RHEA:11016"/>
        <dbReference type="ChEBI" id="CHEBI:15377"/>
        <dbReference type="ChEBI" id="CHEBI:16199"/>
        <dbReference type="ChEBI" id="CHEBI:17536"/>
        <dbReference type="ChEBI" id="CHEBI:57296"/>
        <dbReference type="EC" id="3.5.3.4"/>
    </reaction>
</comment>
<dbReference type="SUPFAM" id="SSF49785">
    <property type="entry name" value="Galactose-binding domain-like"/>
    <property type="match status" value="2"/>
</dbReference>
<keyword evidence="10" id="KW-1185">Reference proteome</keyword>
<evidence type="ECO:0000256" key="6">
    <source>
        <dbReference type="ARBA" id="ARBA00056910"/>
    </source>
</evidence>
<dbReference type="EMBL" id="ML121547">
    <property type="protein sequence ID" value="RPB23299.1"/>
    <property type="molecule type" value="Genomic_DNA"/>
</dbReference>
<protein>
    <recommendedName>
        <fullName evidence="3">allantoicase</fullName>
        <ecNumber evidence="3">3.5.3.4</ecNumber>
    </recommendedName>
</protein>
<dbReference type="Proteomes" id="UP000267821">
    <property type="component" value="Unassembled WGS sequence"/>
</dbReference>
<evidence type="ECO:0000256" key="7">
    <source>
        <dbReference type="ARBA" id="ARBA00060607"/>
    </source>
</evidence>
<evidence type="ECO:0000259" key="8">
    <source>
        <dbReference type="Pfam" id="PF03561"/>
    </source>
</evidence>
<dbReference type="EC" id="3.5.3.4" evidence="3"/>
<comment type="similarity">
    <text evidence="2">Belongs to the allantoicase family.</text>
</comment>
<proteinExistence type="inferred from homology"/>
<evidence type="ECO:0000256" key="5">
    <source>
        <dbReference type="ARBA" id="ARBA00022801"/>
    </source>
</evidence>
<dbReference type="FunCoup" id="A0A3N4LP44">
    <property type="interactions" value="56"/>
</dbReference>
<dbReference type="Gene3D" id="2.60.120.260">
    <property type="entry name" value="Galactose-binding domain-like"/>
    <property type="match status" value="2"/>
</dbReference>
<keyword evidence="4" id="KW-0659">Purine metabolism</keyword>
<keyword evidence="5" id="KW-0378">Hydrolase</keyword>
<evidence type="ECO:0000256" key="3">
    <source>
        <dbReference type="ARBA" id="ARBA00012170"/>
    </source>
</evidence>
<dbReference type="InParanoid" id="A0A3N4LP44"/>